<dbReference type="InterPro" id="IPR029062">
    <property type="entry name" value="Class_I_gatase-like"/>
</dbReference>
<dbReference type="RefSeq" id="WP_089852245.1">
    <property type="nucleotide sequence ID" value="NZ_FPAQ01000058.1"/>
</dbReference>
<name>A0A1I7CRQ7_9GAMM</name>
<dbReference type="Proteomes" id="UP000199594">
    <property type="component" value="Unassembled WGS sequence"/>
</dbReference>
<accession>A0A1I7CRQ7</accession>
<evidence type="ECO:0000259" key="1">
    <source>
        <dbReference type="Pfam" id="PF00117"/>
    </source>
</evidence>
<dbReference type="SUPFAM" id="SSF52317">
    <property type="entry name" value="Class I glutamine amidotransferase-like"/>
    <property type="match status" value="1"/>
</dbReference>
<evidence type="ECO:0000313" key="3">
    <source>
        <dbReference type="Proteomes" id="UP000199594"/>
    </source>
</evidence>
<dbReference type="CDD" id="cd01741">
    <property type="entry name" value="GATase1_1"/>
    <property type="match status" value="1"/>
</dbReference>
<dbReference type="PANTHER" id="PTHR42695:SF5">
    <property type="entry name" value="GLUTAMINE AMIDOTRANSFERASE YLR126C-RELATED"/>
    <property type="match status" value="1"/>
</dbReference>
<organism evidence="2 3">
    <name type="scientific">Halomonas saccharevitans</name>
    <dbReference type="NCBI Taxonomy" id="416872"/>
    <lineage>
        <taxon>Bacteria</taxon>
        <taxon>Pseudomonadati</taxon>
        <taxon>Pseudomonadota</taxon>
        <taxon>Gammaproteobacteria</taxon>
        <taxon>Oceanospirillales</taxon>
        <taxon>Halomonadaceae</taxon>
        <taxon>Halomonas</taxon>
    </lineage>
</organism>
<reference evidence="2 3" key="1">
    <citation type="submission" date="2016-10" db="EMBL/GenBank/DDBJ databases">
        <authorList>
            <person name="de Groot N.N."/>
        </authorList>
    </citation>
    <scope>NUCLEOTIDE SEQUENCE [LARGE SCALE GENOMIC DNA]</scope>
    <source>
        <strain evidence="2 3">CGMCC 1.6493</strain>
    </source>
</reference>
<feature type="domain" description="Glutamine amidotransferase" evidence="1">
    <location>
        <begin position="57"/>
        <end position="198"/>
    </location>
</feature>
<evidence type="ECO:0000313" key="2">
    <source>
        <dbReference type="EMBL" id="SFU02096.1"/>
    </source>
</evidence>
<dbReference type="PANTHER" id="PTHR42695">
    <property type="entry name" value="GLUTAMINE AMIDOTRANSFERASE YLR126C-RELATED"/>
    <property type="match status" value="1"/>
</dbReference>
<dbReference type="AlphaFoldDB" id="A0A1I7CRQ7"/>
<dbReference type="PROSITE" id="PS51273">
    <property type="entry name" value="GATASE_TYPE_1"/>
    <property type="match status" value="1"/>
</dbReference>
<dbReference type="NCBIfam" id="NF006562">
    <property type="entry name" value="PRK09065.1"/>
    <property type="match status" value="1"/>
</dbReference>
<dbReference type="Pfam" id="PF00117">
    <property type="entry name" value="GATase"/>
    <property type="match status" value="1"/>
</dbReference>
<dbReference type="EMBL" id="FPAQ01000058">
    <property type="protein sequence ID" value="SFU02096.1"/>
    <property type="molecule type" value="Genomic_DNA"/>
</dbReference>
<dbReference type="GO" id="GO:0005829">
    <property type="term" value="C:cytosol"/>
    <property type="evidence" value="ECO:0007669"/>
    <property type="project" value="TreeGrafter"/>
</dbReference>
<dbReference type="InterPro" id="IPR044992">
    <property type="entry name" value="ChyE-like"/>
</dbReference>
<dbReference type="OrthoDB" id="9813383at2"/>
<gene>
    <name evidence="2" type="ORF">SAMN04487956_15811</name>
</gene>
<protein>
    <submittedName>
        <fullName evidence="2">GMP synthase (Glutamine-hydrolysing)</fullName>
    </submittedName>
</protein>
<dbReference type="Gene3D" id="3.40.50.880">
    <property type="match status" value="1"/>
</dbReference>
<proteinExistence type="predicted"/>
<sequence>MPRLMIVKTGDSFTDVIRDHGDFEDLFLAALAPMAEVGRDLTLTVHDARTEGVPPLPAAEDGVLITGSHAMVSDAEPWSEALKPWLVEARDRGVAMLGVCYGHQLMAAAFGGESGYHPDGREVGTRRLRLTAAGRADPLLGALPATFPAQLTHSQSVLSAPPGAEVLADNDHDPFQALRHGPRQWSVQFHPEFSADVMRAYLAHQREALAAQGEKPEARLAAVAPTPEAGGLLARFAERLALTPSVA</sequence>
<dbReference type="InterPro" id="IPR017926">
    <property type="entry name" value="GATASE"/>
</dbReference>